<dbReference type="GeneID" id="94352540"/>
<dbReference type="EMBL" id="SHOA02000006">
    <property type="protein sequence ID" value="TDH67491.1"/>
    <property type="molecule type" value="Genomic_DNA"/>
</dbReference>
<dbReference type="OrthoDB" id="122451at2759"/>
<organism evidence="3 4">
    <name type="scientific">Bremia lactucae</name>
    <name type="common">Lettuce downy mildew</name>
    <dbReference type="NCBI Taxonomy" id="4779"/>
    <lineage>
        <taxon>Eukaryota</taxon>
        <taxon>Sar</taxon>
        <taxon>Stramenopiles</taxon>
        <taxon>Oomycota</taxon>
        <taxon>Peronosporomycetes</taxon>
        <taxon>Peronosporales</taxon>
        <taxon>Peronosporaceae</taxon>
        <taxon>Bremia</taxon>
    </lineage>
</organism>
<evidence type="ECO:0000313" key="4">
    <source>
        <dbReference type="Proteomes" id="UP000294530"/>
    </source>
</evidence>
<gene>
    <name evidence="3" type="ORF">CCR75_008821</name>
</gene>
<keyword evidence="4" id="KW-1185">Reference proteome</keyword>
<dbReference type="Proteomes" id="UP000294530">
    <property type="component" value="Unassembled WGS sequence"/>
</dbReference>
<sequence length="276" mass="31374">MSITFEDGGSTTESEDNSFYQELCVKSEPAAYGSDAPKVSHIAEIVESKAQVVKLEGDVVEPHRDNASNSSKRLEVTPLDITMPPCCSACGYALLVVPQHKLLNSKNMMDCKCCLLMLPESSYSKTQRSESRIAIRKCKSCTGNGTRDAVRLVKPTRERPRALPRLRTAEAEKRQKEASAIFENKVARLKMAKRALLRKRTEVAKLKATKRREEYEQQLNREEKEIQLQSVQLKRQNPFAFCSLMKELKIKKPRVGDNGLVKRKTSTSKRMRRKRN</sequence>
<evidence type="ECO:0000256" key="1">
    <source>
        <dbReference type="SAM" id="Coils"/>
    </source>
</evidence>
<feature type="compositionally biased region" description="Basic residues" evidence="2">
    <location>
        <begin position="261"/>
        <end position="276"/>
    </location>
</feature>
<protein>
    <submittedName>
        <fullName evidence="3">Uncharacterized protein</fullName>
    </submittedName>
</protein>
<keyword evidence="1" id="KW-0175">Coiled coil</keyword>
<dbReference type="AlphaFoldDB" id="A0A976FJ13"/>
<reference evidence="3 4" key="1">
    <citation type="journal article" date="2021" name="Genome Biol.">
        <title>AFLAP: assembly-free linkage analysis pipeline using k-mers from genome sequencing data.</title>
        <authorList>
            <person name="Fletcher K."/>
            <person name="Zhang L."/>
            <person name="Gil J."/>
            <person name="Han R."/>
            <person name="Cavanaugh K."/>
            <person name="Michelmore R."/>
        </authorList>
    </citation>
    <scope>NUCLEOTIDE SEQUENCE [LARGE SCALE GENOMIC DNA]</scope>
    <source>
        <strain evidence="3 4">SF5</strain>
    </source>
</reference>
<feature type="region of interest" description="Disordered" evidence="2">
    <location>
        <begin position="255"/>
        <end position="276"/>
    </location>
</feature>
<feature type="coiled-coil region" evidence="1">
    <location>
        <begin position="198"/>
        <end position="236"/>
    </location>
</feature>
<dbReference type="KEGG" id="blac:94352540"/>
<name>A0A976FJ13_BRELC</name>
<evidence type="ECO:0000313" key="3">
    <source>
        <dbReference type="EMBL" id="TDH67491.1"/>
    </source>
</evidence>
<proteinExistence type="predicted"/>
<accession>A0A976FJ13</accession>
<comment type="caution">
    <text evidence="3">The sequence shown here is derived from an EMBL/GenBank/DDBJ whole genome shotgun (WGS) entry which is preliminary data.</text>
</comment>
<dbReference type="RefSeq" id="XP_067816990.1">
    <property type="nucleotide sequence ID" value="XM_067966869.1"/>
</dbReference>
<evidence type="ECO:0000256" key="2">
    <source>
        <dbReference type="SAM" id="MobiDB-lite"/>
    </source>
</evidence>